<dbReference type="GO" id="GO:0006508">
    <property type="term" value="P:proteolysis"/>
    <property type="evidence" value="ECO:0007669"/>
    <property type="project" value="UniProtKB-UniRule"/>
</dbReference>
<dbReference type="Proteomes" id="UP000195305">
    <property type="component" value="Unassembled WGS sequence"/>
</dbReference>
<keyword evidence="5 11" id="KW-0479">Metal-binding</keyword>
<keyword evidence="7 11" id="KW-0862">Zinc</keyword>
<dbReference type="GO" id="GO:0008237">
    <property type="term" value="F:metallopeptidase activity"/>
    <property type="evidence" value="ECO:0007669"/>
    <property type="project" value="UniProtKB-KW"/>
</dbReference>
<dbReference type="CDD" id="cd03892">
    <property type="entry name" value="M20_peptT"/>
    <property type="match status" value="1"/>
</dbReference>
<dbReference type="InterPro" id="IPR002933">
    <property type="entry name" value="Peptidase_M20"/>
</dbReference>
<dbReference type="SUPFAM" id="SSF53187">
    <property type="entry name" value="Zn-dependent exopeptidases"/>
    <property type="match status" value="1"/>
</dbReference>
<accession>A0A1Y4SVQ9</accession>
<dbReference type="OrthoDB" id="9804934at2"/>
<evidence type="ECO:0000256" key="11">
    <source>
        <dbReference type="PIRSR" id="PIRSR037215-2"/>
    </source>
</evidence>
<keyword evidence="4" id="KW-0645">Protease</keyword>
<dbReference type="InterPro" id="IPR001261">
    <property type="entry name" value="ArgE/DapE_CS"/>
</dbReference>
<feature type="binding site" evidence="11">
    <location>
        <position position="138"/>
    </location>
    <ligand>
        <name>Zn(2+)</name>
        <dbReference type="ChEBI" id="CHEBI:29105"/>
        <label>2</label>
    </ligand>
</feature>
<evidence type="ECO:0000256" key="2">
    <source>
        <dbReference type="ARBA" id="ARBA00009692"/>
    </source>
</evidence>
<dbReference type="PANTHER" id="PTHR42994">
    <property type="entry name" value="PEPTIDASE T"/>
    <property type="match status" value="1"/>
</dbReference>
<reference evidence="13 14" key="1">
    <citation type="journal article" date="2018" name="BMC Genomics">
        <title>Whole genome sequencing and function prediction of 133 gut anaerobes isolated from chicken caecum in pure cultures.</title>
        <authorList>
            <person name="Medvecky M."/>
            <person name="Cejkova D."/>
            <person name="Polansky O."/>
            <person name="Karasova D."/>
            <person name="Kubasova T."/>
            <person name="Cizek A."/>
            <person name="Rychlik I."/>
        </authorList>
    </citation>
    <scope>NUCLEOTIDE SEQUENCE [LARGE SCALE GENOMIC DNA]</scope>
    <source>
        <strain evidence="13 14">An13</strain>
    </source>
</reference>
<keyword evidence="14" id="KW-1185">Reference proteome</keyword>
<feature type="binding site" evidence="11">
    <location>
        <position position="377"/>
    </location>
    <ligand>
        <name>Zn(2+)</name>
        <dbReference type="ChEBI" id="CHEBI:29105"/>
        <label>2</label>
    </ligand>
</feature>
<comment type="catalytic activity">
    <reaction evidence="1">
        <text>Release of the N-terminal residue from a tripeptide.</text>
        <dbReference type="EC" id="3.4.11.4"/>
    </reaction>
</comment>
<feature type="binding site" evidence="11">
    <location>
        <position position="138"/>
    </location>
    <ligand>
        <name>Zn(2+)</name>
        <dbReference type="ChEBI" id="CHEBI:29105"/>
        <label>1</label>
    </ligand>
</feature>
<sequence length="411" mass="46655">MKIENRFLKYISFNTQSNPYSTISPSTTGQKEFAQFLVEEMRILGLKDVQMSEYGVVYGKIPANNQHQGDVIGLIAHLDTSPDASGQDIHPQIIRHYDGKDISLKEERLLSPREFPDLQKVIGHDLITTDGTTLLGGDDKAGIAIIMSMAEYMYKHPEFLHNDIMIAFTPDEEVGRGTEHFDLDIFQADYAYTIDGGDINQFHFENFNAYQVLVDIIGQSIHPGSAKNKMVNSQEVAMTFHSMLPAGQKPQLTEGYEGFHHLVHMQGTCEKTHLEYIVRNHDYLELKQQLNDFSRIQSYLNSFYGYEAIDITMHEQYLNMKDIIKDHPHIIEQVETAMEDVGLRPEITPIRGGTDGARLSFNGLPCPNLGTGGFYCHGPYEFVSITMMKKGVELLLRLVRNNVYAHEDIPF</sequence>
<dbReference type="NCBIfam" id="NF003976">
    <property type="entry name" value="PRK05469.1"/>
    <property type="match status" value="1"/>
</dbReference>
<evidence type="ECO:0000256" key="7">
    <source>
        <dbReference type="ARBA" id="ARBA00022833"/>
    </source>
</evidence>
<dbReference type="GO" id="GO:0008270">
    <property type="term" value="F:zinc ion binding"/>
    <property type="evidence" value="ECO:0007669"/>
    <property type="project" value="InterPro"/>
</dbReference>
<dbReference type="InterPro" id="IPR036264">
    <property type="entry name" value="Bact_exopeptidase_dim_dom"/>
</dbReference>
<evidence type="ECO:0000256" key="10">
    <source>
        <dbReference type="PIRSR" id="PIRSR037215-1"/>
    </source>
</evidence>
<dbReference type="Gene3D" id="3.40.630.10">
    <property type="entry name" value="Zn peptidases"/>
    <property type="match status" value="1"/>
</dbReference>
<evidence type="ECO:0000256" key="3">
    <source>
        <dbReference type="ARBA" id="ARBA00022438"/>
    </source>
</evidence>
<dbReference type="NCBIfam" id="TIGR01882">
    <property type="entry name" value="peptidase-T"/>
    <property type="match status" value="1"/>
</dbReference>
<comment type="cofactor">
    <cofactor evidence="11">
        <name>Zn(2+)</name>
        <dbReference type="ChEBI" id="CHEBI:29105"/>
    </cofactor>
    <text evidence="11">Binds 2 Zn(2+) ions per subunit.</text>
</comment>
<evidence type="ECO:0000256" key="8">
    <source>
        <dbReference type="ARBA" id="ARBA00023049"/>
    </source>
</evidence>
<dbReference type="GO" id="GO:0005829">
    <property type="term" value="C:cytosol"/>
    <property type="evidence" value="ECO:0007669"/>
    <property type="project" value="TreeGrafter"/>
</dbReference>
<dbReference type="GO" id="GO:0006518">
    <property type="term" value="P:peptide metabolic process"/>
    <property type="evidence" value="ECO:0007669"/>
    <property type="project" value="InterPro"/>
</dbReference>
<evidence type="ECO:0000256" key="5">
    <source>
        <dbReference type="ARBA" id="ARBA00022723"/>
    </source>
</evidence>
<comment type="caution">
    <text evidence="13">The sequence shown here is derived from an EMBL/GenBank/DDBJ whole genome shotgun (WGS) entry which is preliminary data.</text>
</comment>
<dbReference type="PANTHER" id="PTHR42994:SF1">
    <property type="entry name" value="PEPTIDASE T"/>
    <property type="match status" value="1"/>
</dbReference>
<dbReference type="PIRSF" id="PIRSF037215">
    <property type="entry name" value="Peptidase_M20B"/>
    <property type="match status" value="1"/>
</dbReference>
<gene>
    <name evidence="13" type="ORF">B5E75_08020</name>
</gene>
<comment type="similarity">
    <text evidence="2">Belongs to the peptidase M20B family.</text>
</comment>
<dbReference type="RefSeq" id="WP_087358231.1">
    <property type="nucleotide sequence ID" value="NZ_NFLJ01000021.1"/>
</dbReference>
<dbReference type="SUPFAM" id="SSF55031">
    <property type="entry name" value="Bacterial exopeptidase dimerisation domain"/>
    <property type="match status" value="1"/>
</dbReference>
<dbReference type="EMBL" id="NFLJ01000021">
    <property type="protein sequence ID" value="OUQ33995.1"/>
    <property type="molecule type" value="Genomic_DNA"/>
</dbReference>
<dbReference type="Pfam" id="PF07687">
    <property type="entry name" value="M20_dimer"/>
    <property type="match status" value="1"/>
</dbReference>
<dbReference type="Gene3D" id="3.30.70.360">
    <property type="match status" value="1"/>
</dbReference>
<evidence type="ECO:0000313" key="14">
    <source>
        <dbReference type="Proteomes" id="UP000195305"/>
    </source>
</evidence>
<evidence type="ECO:0000313" key="13">
    <source>
        <dbReference type="EMBL" id="OUQ33995.1"/>
    </source>
</evidence>
<organism evidence="13 14">
    <name type="scientific">Massilimicrobiota timonensis</name>
    <dbReference type="NCBI Taxonomy" id="1776392"/>
    <lineage>
        <taxon>Bacteria</taxon>
        <taxon>Bacillati</taxon>
        <taxon>Bacillota</taxon>
        <taxon>Erysipelotrichia</taxon>
        <taxon>Erysipelotrichales</taxon>
        <taxon>Erysipelotrichaceae</taxon>
        <taxon>Massilimicrobiota</taxon>
    </lineage>
</organism>
<feature type="active site" evidence="10">
    <location>
        <position position="79"/>
    </location>
</feature>
<dbReference type="NCBIfam" id="NF009920">
    <property type="entry name" value="PRK13381.1"/>
    <property type="match status" value="1"/>
</dbReference>
<feature type="active site" description="Proton acceptor" evidence="10">
    <location>
        <position position="172"/>
    </location>
</feature>
<feature type="binding site" evidence="11">
    <location>
        <position position="77"/>
    </location>
    <ligand>
        <name>Zn(2+)</name>
        <dbReference type="ChEBI" id="CHEBI:29105"/>
        <label>1</label>
    </ligand>
</feature>
<dbReference type="PROSITE" id="PS00758">
    <property type="entry name" value="ARGE_DAPE_CPG2_1"/>
    <property type="match status" value="1"/>
</dbReference>
<feature type="binding site" evidence="11">
    <location>
        <position position="173"/>
    </location>
    <ligand>
        <name>Zn(2+)</name>
        <dbReference type="ChEBI" id="CHEBI:29105"/>
        <label>2</label>
    </ligand>
</feature>
<keyword evidence="6" id="KW-0378">Hydrolase</keyword>
<dbReference type="AlphaFoldDB" id="A0A1Y4SVQ9"/>
<evidence type="ECO:0000256" key="4">
    <source>
        <dbReference type="ARBA" id="ARBA00022670"/>
    </source>
</evidence>
<dbReference type="InterPro" id="IPR011650">
    <property type="entry name" value="Peptidase_M20_dimer"/>
</dbReference>
<keyword evidence="8" id="KW-0482">Metalloprotease</keyword>
<evidence type="ECO:0000256" key="9">
    <source>
        <dbReference type="NCBIfam" id="TIGR01882"/>
    </source>
</evidence>
<feature type="binding site" evidence="11">
    <location>
        <position position="195"/>
    </location>
    <ligand>
        <name>Zn(2+)</name>
        <dbReference type="ChEBI" id="CHEBI:29105"/>
        <label>1</label>
    </ligand>
</feature>
<feature type="domain" description="Peptidase M20 dimerisation" evidence="12">
    <location>
        <begin position="205"/>
        <end position="294"/>
    </location>
</feature>
<evidence type="ECO:0000256" key="6">
    <source>
        <dbReference type="ARBA" id="ARBA00022801"/>
    </source>
</evidence>
<evidence type="ECO:0000259" key="12">
    <source>
        <dbReference type="Pfam" id="PF07687"/>
    </source>
</evidence>
<dbReference type="GO" id="GO:0045148">
    <property type="term" value="F:tripeptide aminopeptidase activity"/>
    <property type="evidence" value="ECO:0007669"/>
    <property type="project" value="UniProtKB-UniRule"/>
</dbReference>
<dbReference type="Pfam" id="PF01546">
    <property type="entry name" value="Peptidase_M20"/>
    <property type="match status" value="1"/>
</dbReference>
<dbReference type="InterPro" id="IPR010161">
    <property type="entry name" value="Peptidase_M20B"/>
</dbReference>
<dbReference type="EC" id="3.4.11.4" evidence="9"/>
<keyword evidence="3" id="KW-0031">Aminopeptidase</keyword>
<proteinExistence type="inferred from homology"/>
<name>A0A1Y4SVQ9_9FIRM</name>
<evidence type="ECO:0000256" key="1">
    <source>
        <dbReference type="ARBA" id="ARBA00000870"/>
    </source>
</evidence>
<protein>
    <recommendedName>
        <fullName evidence="9">Peptidase T</fullName>
        <ecNumber evidence="9">3.4.11.4</ecNumber>
    </recommendedName>
</protein>